<evidence type="ECO:0000313" key="3">
    <source>
        <dbReference type="Proteomes" id="UP000887013"/>
    </source>
</evidence>
<proteinExistence type="predicted"/>
<sequence length="115" mass="13391">MLFLNCLPSLSHHKAAQFLERDGIQCYSTASCRRRSISGYFFSNFQNQVRKSTLFLAKEEGIIVQKTSPTDELKWTGTRRQTKIDGWTFYLNVCILSQIVFLLLRSWAAKHRVDQ</sequence>
<keyword evidence="1" id="KW-0472">Membrane</keyword>
<dbReference type="Proteomes" id="UP000887013">
    <property type="component" value="Unassembled WGS sequence"/>
</dbReference>
<name>A0A8X6MMH0_NEPPI</name>
<gene>
    <name evidence="2" type="ORF">NPIL_101131</name>
</gene>
<feature type="transmembrane region" description="Helical" evidence="1">
    <location>
        <begin position="89"/>
        <end position="108"/>
    </location>
</feature>
<accession>A0A8X6MMH0</accession>
<keyword evidence="1" id="KW-1133">Transmembrane helix</keyword>
<reference evidence="2" key="1">
    <citation type="submission" date="2020-08" db="EMBL/GenBank/DDBJ databases">
        <title>Multicomponent nature underlies the extraordinary mechanical properties of spider dragline silk.</title>
        <authorList>
            <person name="Kono N."/>
            <person name="Nakamura H."/>
            <person name="Mori M."/>
            <person name="Yoshida Y."/>
            <person name="Ohtoshi R."/>
            <person name="Malay A.D."/>
            <person name="Moran D.A.P."/>
            <person name="Tomita M."/>
            <person name="Numata K."/>
            <person name="Arakawa K."/>
        </authorList>
    </citation>
    <scope>NUCLEOTIDE SEQUENCE</scope>
</reference>
<evidence type="ECO:0000256" key="1">
    <source>
        <dbReference type="SAM" id="Phobius"/>
    </source>
</evidence>
<comment type="caution">
    <text evidence="2">The sequence shown here is derived from an EMBL/GenBank/DDBJ whole genome shotgun (WGS) entry which is preliminary data.</text>
</comment>
<organism evidence="2 3">
    <name type="scientific">Nephila pilipes</name>
    <name type="common">Giant wood spider</name>
    <name type="synonym">Nephila maculata</name>
    <dbReference type="NCBI Taxonomy" id="299642"/>
    <lineage>
        <taxon>Eukaryota</taxon>
        <taxon>Metazoa</taxon>
        <taxon>Ecdysozoa</taxon>
        <taxon>Arthropoda</taxon>
        <taxon>Chelicerata</taxon>
        <taxon>Arachnida</taxon>
        <taxon>Araneae</taxon>
        <taxon>Araneomorphae</taxon>
        <taxon>Entelegynae</taxon>
        <taxon>Araneoidea</taxon>
        <taxon>Nephilidae</taxon>
        <taxon>Nephila</taxon>
    </lineage>
</organism>
<keyword evidence="3" id="KW-1185">Reference proteome</keyword>
<keyword evidence="1" id="KW-0812">Transmembrane</keyword>
<evidence type="ECO:0000313" key="2">
    <source>
        <dbReference type="EMBL" id="GFS67008.1"/>
    </source>
</evidence>
<dbReference type="EMBL" id="BMAW01000023">
    <property type="protein sequence ID" value="GFS67008.1"/>
    <property type="molecule type" value="Genomic_DNA"/>
</dbReference>
<dbReference type="AlphaFoldDB" id="A0A8X6MMH0"/>
<protein>
    <submittedName>
        <fullName evidence="2">Uncharacterized protein</fullName>
    </submittedName>
</protein>